<dbReference type="EMBL" id="JBJJXI010000148">
    <property type="protein sequence ID" value="KAL3386058.1"/>
    <property type="molecule type" value="Genomic_DNA"/>
</dbReference>
<name>A0ABD2VZX7_9HYME</name>
<comment type="caution">
    <text evidence="1">The sequence shown here is derived from an EMBL/GenBank/DDBJ whole genome shotgun (WGS) entry which is preliminary data.</text>
</comment>
<evidence type="ECO:0000313" key="2">
    <source>
        <dbReference type="Proteomes" id="UP001627154"/>
    </source>
</evidence>
<sequence>MEFRTHELTWIQRGYSECTIYIYISHSTQKVHFIVDGRRHRSALLYTLTHAIQSTIRGHVCTINKI</sequence>
<gene>
    <name evidence="1" type="ORF">TKK_018282</name>
</gene>
<dbReference type="AlphaFoldDB" id="A0ABD2VZX7"/>
<protein>
    <submittedName>
        <fullName evidence="1">Uncharacterized protein</fullName>
    </submittedName>
</protein>
<evidence type="ECO:0000313" key="1">
    <source>
        <dbReference type="EMBL" id="KAL3386058.1"/>
    </source>
</evidence>
<proteinExistence type="predicted"/>
<reference evidence="1 2" key="1">
    <citation type="journal article" date="2024" name="bioRxiv">
        <title>A reference genome for Trichogramma kaykai: A tiny desert-dwelling parasitoid wasp with competing sex-ratio distorters.</title>
        <authorList>
            <person name="Culotta J."/>
            <person name="Lindsey A.R."/>
        </authorList>
    </citation>
    <scope>NUCLEOTIDE SEQUENCE [LARGE SCALE GENOMIC DNA]</scope>
    <source>
        <strain evidence="1 2">KSX58</strain>
    </source>
</reference>
<dbReference type="Proteomes" id="UP001627154">
    <property type="component" value="Unassembled WGS sequence"/>
</dbReference>
<keyword evidence="2" id="KW-1185">Reference proteome</keyword>
<accession>A0ABD2VZX7</accession>
<organism evidence="1 2">
    <name type="scientific">Trichogramma kaykai</name>
    <dbReference type="NCBI Taxonomy" id="54128"/>
    <lineage>
        <taxon>Eukaryota</taxon>
        <taxon>Metazoa</taxon>
        <taxon>Ecdysozoa</taxon>
        <taxon>Arthropoda</taxon>
        <taxon>Hexapoda</taxon>
        <taxon>Insecta</taxon>
        <taxon>Pterygota</taxon>
        <taxon>Neoptera</taxon>
        <taxon>Endopterygota</taxon>
        <taxon>Hymenoptera</taxon>
        <taxon>Apocrita</taxon>
        <taxon>Proctotrupomorpha</taxon>
        <taxon>Chalcidoidea</taxon>
        <taxon>Trichogrammatidae</taxon>
        <taxon>Trichogramma</taxon>
    </lineage>
</organism>